<name>A0A2Z6Q7F3_9GLOM</name>
<dbReference type="InterPro" id="IPR021139">
    <property type="entry name" value="NYN"/>
</dbReference>
<evidence type="ECO:0000259" key="1">
    <source>
        <dbReference type="Pfam" id="PF01936"/>
    </source>
</evidence>
<sequence length="324" mass="37969">MHMLLYNFPPVSETHSRTVSHSPIIPNTCLFLCLSFLLLIVKPAQITHSRYRSATYFSKEPTGLVHVFIDNSNVEIEGKKLISKLEKIYENQLHIDYGRLLKTVLNGRQIGDDPIFVGSRPPPNDSIWRELTSLGCRVTVFDRNAVNQEKEVDNELGASISDAIQEYKRPGIIALVAGDGDYRPELRRALLRGWSVEIWFWDHAMSQRLKWINVPYRPDLQTTIMYLDSYYIRFIYACGRDNSRRKKYLEINGDAVGTWGNEHVMEFYVNSNTFCWWDKANSHSFYMYFENLEQWKEAKCWVKKIYPEVQELPKGKYYHSLLFS</sequence>
<accession>A0A2Z6Q7F3</accession>
<dbReference type="CDD" id="cd18724">
    <property type="entry name" value="PIN_LabA-like"/>
    <property type="match status" value="1"/>
</dbReference>
<dbReference type="Pfam" id="PF01936">
    <property type="entry name" value="NYN"/>
    <property type="match status" value="1"/>
</dbReference>
<dbReference type="AlphaFoldDB" id="A0A2Z6Q7F3"/>
<evidence type="ECO:0000313" key="3">
    <source>
        <dbReference type="Proteomes" id="UP000247702"/>
    </source>
</evidence>
<comment type="caution">
    <text evidence="2">The sequence shown here is derived from an EMBL/GenBank/DDBJ whole genome shotgun (WGS) entry which is preliminary data.</text>
</comment>
<evidence type="ECO:0000313" key="2">
    <source>
        <dbReference type="EMBL" id="GBB84282.1"/>
    </source>
</evidence>
<proteinExistence type="predicted"/>
<gene>
    <name evidence="2" type="ORF">RclHR1_01090021</name>
</gene>
<organism evidence="2 3">
    <name type="scientific">Rhizophagus clarus</name>
    <dbReference type="NCBI Taxonomy" id="94130"/>
    <lineage>
        <taxon>Eukaryota</taxon>
        <taxon>Fungi</taxon>
        <taxon>Fungi incertae sedis</taxon>
        <taxon>Mucoromycota</taxon>
        <taxon>Glomeromycotina</taxon>
        <taxon>Glomeromycetes</taxon>
        <taxon>Glomerales</taxon>
        <taxon>Glomeraceae</taxon>
        <taxon>Rhizophagus</taxon>
    </lineage>
</organism>
<keyword evidence="3" id="KW-1185">Reference proteome</keyword>
<feature type="domain" description="NYN" evidence="1">
    <location>
        <begin position="65"/>
        <end position="202"/>
    </location>
</feature>
<protein>
    <recommendedName>
        <fullName evidence="1">NYN domain-containing protein</fullName>
    </recommendedName>
</protein>
<reference evidence="2 3" key="1">
    <citation type="submission" date="2017-11" db="EMBL/GenBank/DDBJ databases">
        <title>The genome of Rhizophagus clarus HR1 reveals common genetic basis of auxotrophy among arbuscular mycorrhizal fungi.</title>
        <authorList>
            <person name="Kobayashi Y."/>
        </authorList>
    </citation>
    <scope>NUCLEOTIDE SEQUENCE [LARGE SCALE GENOMIC DNA]</scope>
    <source>
        <strain evidence="2 3">HR1</strain>
    </source>
</reference>
<dbReference type="Gene3D" id="3.40.50.1010">
    <property type="entry name" value="5'-nuclease"/>
    <property type="match status" value="1"/>
</dbReference>
<dbReference type="EMBL" id="BEXD01000102">
    <property type="protein sequence ID" value="GBB84282.1"/>
    <property type="molecule type" value="Genomic_DNA"/>
</dbReference>
<dbReference type="Proteomes" id="UP000247702">
    <property type="component" value="Unassembled WGS sequence"/>
</dbReference>
<dbReference type="STRING" id="94130.A0A2Z6Q7F3"/>
<dbReference type="GO" id="GO:0004540">
    <property type="term" value="F:RNA nuclease activity"/>
    <property type="evidence" value="ECO:0007669"/>
    <property type="project" value="InterPro"/>
</dbReference>